<dbReference type="SMART" id="SM00758">
    <property type="entry name" value="PA14"/>
    <property type="match status" value="3"/>
</dbReference>
<dbReference type="RefSeq" id="WP_264323320.1">
    <property type="nucleotide sequence ID" value="NZ_JADEXQ010000004.1"/>
</dbReference>
<dbReference type="Pfam" id="PF00139">
    <property type="entry name" value="Lectin_legB"/>
    <property type="match status" value="1"/>
</dbReference>
<evidence type="ECO:0000313" key="8">
    <source>
        <dbReference type="Proteomes" id="UP000625316"/>
    </source>
</evidence>
<evidence type="ECO:0000256" key="5">
    <source>
        <dbReference type="SAM" id="MobiDB-lite"/>
    </source>
</evidence>
<dbReference type="Pfam" id="PF07995">
    <property type="entry name" value="GSDH"/>
    <property type="match status" value="1"/>
</dbReference>
<dbReference type="Gene3D" id="2.60.120.380">
    <property type="match status" value="1"/>
</dbReference>
<name>A0A928VIW2_9CYAN</name>
<dbReference type="Gene3D" id="3.90.182.10">
    <property type="entry name" value="Toxin - Anthrax Protective Antigen,domain 1"/>
    <property type="match status" value="2"/>
</dbReference>
<dbReference type="SMART" id="SM00237">
    <property type="entry name" value="Calx_beta"/>
    <property type="match status" value="3"/>
</dbReference>
<accession>A0A928VIW2</accession>
<dbReference type="InterPro" id="IPR051171">
    <property type="entry name" value="CaCA"/>
</dbReference>
<keyword evidence="4" id="KW-0813">Transport</keyword>
<keyword evidence="1" id="KW-0732">Signal</keyword>
<dbReference type="Gene3D" id="2.60.40.2030">
    <property type="match status" value="3"/>
</dbReference>
<evidence type="ECO:0000256" key="3">
    <source>
        <dbReference type="ARBA" id="ARBA00022837"/>
    </source>
</evidence>
<dbReference type="Pfam" id="PF14252">
    <property type="entry name" value="DUF4347"/>
    <property type="match status" value="1"/>
</dbReference>
<dbReference type="InterPro" id="IPR056573">
    <property type="entry name" value="Lectin_L-type_dom"/>
</dbReference>
<proteinExistence type="predicted"/>
<feature type="region of interest" description="Disordered" evidence="5">
    <location>
        <begin position="554"/>
        <end position="573"/>
    </location>
</feature>
<dbReference type="GO" id="GO:0016020">
    <property type="term" value="C:membrane"/>
    <property type="evidence" value="ECO:0007669"/>
    <property type="project" value="InterPro"/>
</dbReference>
<reference evidence="7" key="1">
    <citation type="submission" date="2020-10" db="EMBL/GenBank/DDBJ databases">
        <authorList>
            <person name="Castelo-Branco R."/>
            <person name="Eusebio N."/>
            <person name="Adriana R."/>
            <person name="Vieira A."/>
            <person name="Brugerolle De Fraissinette N."/>
            <person name="Rezende De Castro R."/>
            <person name="Schneider M.P."/>
            <person name="Vasconcelos V."/>
            <person name="Leao P.N."/>
        </authorList>
    </citation>
    <scope>NUCLEOTIDE SEQUENCE</scope>
    <source>
        <strain evidence="7">LEGE 11480</strain>
    </source>
</reference>
<feature type="domain" description="PA14" evidence="6">
    <location>
        <begin position="828"/>
        <end position="966"/>
    </location>
</feature>
<dbReference type="InterPro" id="IPR011042">
    <property type="entry name" value="6-blade_b-propeller_TolB-like"/>
</dbReference>
<dbReference type="Gene3D" id="2.120.10.30">
    <property type="entry name" value="TolB, C-terminal domain"/>
    <property type="match status" value="1"/>
</dbReference>
<comment type="caution">
    <text evidence="7">The sequence shown here is derived from an EMBL/GenBank/DDBJ whole genome shotgun (WGS) entry which is preliminary data.</text>
</comment>
<dbReference type="PROSITE" id="PS51820">
    <property type="entry name" value="PA14"/>
    <property type="match status" value="3"/>
</dbReference>
<keyword evidence="2" id="KW-0677">Repeat</keyword>
<sequence>MQVFPDSQLSLEAAASSAALGTINPQSLVFIDTNLNAYQSLAASVVGAEVVLLDHNEDGIEQITTALADRRDIGAIHLISHGTAGALQLGNSQLSANRLNQYAAQLQSWEQALTDDADILLYGCDVAAAGRDFIDQLSQLTGADIAASTDLTGNAQLGGDWELEVSTGAIDATLALSQSIQGSYQGVFAGFDYDNFNSIAGIQTNGNASQAGNRLRLTPNENNQAGSAFYNTAFEINGSTSFNTQFQFRLSGSDGTAGADGFTFVIQNDSNGAAALGSSGGSVGYAGIGNSIAIEFDTYDNGSSDPNNNHLSLLVNGSTTGLSNASTSIDLNSGSAINAWVDYDGATNQLDVYLATGNTKPATALLSETIDLAATVGSKAYFGFTGGTGGLRNIQEIQNWELDTNATPITGGGNPGTGTGLLGEYFDDLNFTNSQLIRTDSTVNFNWGTGSPDPVIGNDTFSVRWSGEIEAQYNETYTFYTTTDDGVRLRINGNLIVDQFVDQASTTSTGSITLAADQKYDIVLEYYENGGGADAKLEWSSASQARQVVPTSQLYAGAAPPPPPPPTGSGDGLTGTYYDNINFTNEVLSRVDNTVSFDWGTGSPASNIGNDTFSVVWTGQVQPIYSEAYTFFTTTDDGVKLFIDGQQVINQFQDQAPTTVNGTPIVLVADQKYDIRMEYFENGGGAVAQLGWESASQNRQIVPQVRLFSDSGSSSFGVAEPTVSISETAGAVTVTVNRTGDSSTAASVDYATTAGTATAGSDFTGSNGTLNFAAGDTSATVSIPILNDTVIEPTETFSLALSNPTAGTTLGTNSSTTISILDDDAPTGNGDGLTGTYYNNIDFTNEVLSRVDSTVDFNWGSGSPASGIGVNTFSVVWTGQVQAIYDETYTFFTTTDDGVRLFVNGQPVIDQFQDQGPTLVNGTPIALQAGEKYDIRMEYYENGGGAVAQLGWSSASQISQIIPQSQLFSTGGSGLPGVFEVDVTGVTVSEGDATATVTVNRVNGSSGVATVDYVTNEDTATRDVDFTYQTGTLTFADGETSKTVDITILEDTIVEPTESFGFAILGATGAALGTKRTVSVNILDNDAANSSFTFSQSAYELKEDGGQAAITVTRSGNTNGSASVNYATSDGTATAGSDYTATTGTLNFANGETSKIFNINVINDVDGERNESVNLQLSNPIGGTIGAQSTAIFNILDNDPGSFNREALITGLTTPTALEWTPDGQTLFISEQNGLVKVADAATGVLQSTPFIDLRSQVNGVRDRGLLGMTLDPDFNGSRPYVYLLFTYDPPEAADPTRPGYNPTFGGQDKAGNRPARLIRVEAELVNGNYQVKAGSEIILLGKNSNFANTRGFDANSTLPANANIPASGFVRDTNGNNTAESIQDYLAGDSESHSVGSVQFGADGKLYVTIGDGTSYNFADPRTVRVQDIDNLSGKMLRIDPDTGNGLADNPFYNVTTGSPFDTQFNNDPTSNRSKVFNLGLRNPFRFTFDPTTNLPVIGDVGWFNWEEINTGAGKNFGWPAYEGGLDSLGNPINLRTANYQNLPQVTPFYPGGSQTITAQTPLFAFEHQSGGGDAVIMGDFYTGNTFPVFYDNALFYTNASRGTVNTVFFDQTGQVSGTQLFADNLFGITELETGPDGSLYYVNLGVPIGGTTGTGSIGRWVPTTGNGPNAPINRSGQGNNPTQFVPGLFSQTIQSPVQ</sequence>
<evidence type="ECO:0000256" key="1">
    <source>
        <dbReference type="ARBA" id="ARBA00022729"/>
    </source>
</evidence>
<evidence type="ECO:0000256" key="4">
    <source>
        <dbReference type="ARBA" id="ARBA00023065"/>
    </source>
</evidence>
<dbReference type="InterPro" id="IPR012938">
    <property type="entry name" value="Glc/Sorbosone_DH"/>
</dbReference>
<dbReference type="PANTHER" id="PTHR11878:SF65">
    <property type="entry name" value="NA_CA-EXCHANGE PROTEIN, ISOFORM G"/>
    <property type="match status" value="1"/>
</dbReference>
<dbReference type="Pfam" id="PF07691">
    <property type="entry name" value="PA14"/>
    <property type="match status" value="3"/>
</dbReference>
<dbReference type="EMBL" id="JADEXQ010000004">
    <property type="protein sequence ID" value="MBE9028497.1"/>
    <property type="molecule type" value="Genomic_DNA"/>
</dbReference>
<dbReference type="GO" id="GO:0030246">
    <property type="term" value="F:carbohydrate binding"/>
    <property type="evidence" value="ECO:0007669"/>
    <property type="project" value="InterPro"/>
</dbReference>
<dbReference type="SUPFAM" id="SSF141072">
    <property type="entry name" value="CalX-like"/>
    <property type="match status" value="1"/>
</dbReference>
<dbReference type="Pfam" id="PF03160">
    <property type="entry name" value="Calx-beta"/>
    <property type="match status" value="3"/>
</dbReference>
<evidence type="ECO:0000313" key="7">
    <source>
        <dbReference type="EMBL" id="MBE9028497.1"/>
    </source>
</evidence>
<dbReference type="InterPro" id="IPR038081">
    <property type="entry name" value="CalX-like_sf"/>
</dbReference>
<dbReference type="SUPFAM" id="SSF49899">
    <property type="entry name" value="Concanavalin A-like lectins/glucanases"/>
    <property type="match status" value="1"/>
</dbReference>
<dbReference type="CDD" id="cd01951">
    <property type="entry name" value="lectin_L-type"/>
    <property type="match status" value="1"/>
</dbReference>
<dbReference type="Proteomes" id="UP000625316">
    <property type="component" value="Unassembled WGS sequence"/>
</dbReference>
<dbReference type="InterPro" id="IPR011041">
    <property type="entry name" value="Quinoprot_gluc/sorb_DH_b-prop"/>
</dbReference>
<protein>
    <submittedName>
        <fullName evidence="7">DUF4347 domain-containing protein</fullName>
    </submittedName>
</protein>
<dbReference type="PANTHER" id="PTHR11878">
    <property type="entry name" value="SODIUM/CALCIUM EXCHANGER"/>
    <property type="match status" value="1"/>
</dbReference>
<feature type="domain" description="PA14" evidence="6">
    <location>
        <begin position="568"/>
        <end position="706"/>
    </location>
</feature>
<gene>
    <name evidence="7" type="ORF">IQ266_01840</name>
</gene>
<dbReference type="Gene3D" id="2.60.120.200">
    <property type="match status" value="1"/>
</dbReference>
<dbReference type="InterPro" id="IPR013320">
    <property type="entry name" value="ConA-like_dom_sf"/>
</dbReference>
<dbReference type="GO" id="GO:0007154">
    <property type="term" value="P:cell communication"/>
    <property type="evidence" value="ECO:0007669"/>
    <property type="project" value="InterPro"/>
</dbReference>
<evidence type="ECO:0000259" key="6">
    <source>
        <dbReference type="PROSITE" id="PS51820"/>
    </source>
</evidence>
<dbReference type="SUPFAM" id="SSF50952">
    <property type="entry name" value="Soluble quinoprotein glucose dehydrogenase"/>
    <property type="match status" value="1"/>
</dbReference>
<dbReference type="InterPro" id="IPR003644">
    <property type="entry name" value="Calx_beta"/>
</dbReference>
<dbReference type="GO" id="GO:0030001">
    <property type="term" value="P:metal ion transport"/>
    <property type="evidence" value="ECO:0007669"/>
    <property type="project" value="TreeGrafter"/>
</dbReference>
<keyword evidence="3" id="KW-0106">Calcium</keyword>
<keyword evidence="8" id="KW-1185">Reference proteome</keyword>
<feature type="domain" description="PA14" evidence="6">
    <location>
        <begin position="416"/>
        <end position="553"/>
    </location>
</feature>
<feature type="region of interest" description="Disordered" evidence="5">
    <location>
        <begin position="1668"/>
        <end position="1700"/>
    </location>
</feature>
<dbReference type="InterPro" id="IPR011658">
    <property type="entry name" value="PA14_dom"/>
</dbReference>
<evidence type="ECO:0000256" key="2">
    <source>
        <dbReference type="ARBA" id="ARBA00022737"/>
    </source>
</evidence>
<keyword evidence="4" id="KW-0406">Ion transport</keyword>
<dbReference type="SUPFAM" id="SSF56988">
    <property type="entry name" value="Anthrax protective antigen"/>
    <property type="match status" value="3"/>
</dbReference>
<organism evidence="7 8">
    <name type="scientific">Romeriopsis navalis LEGE 11480</name>
    <dbReference type="NCBI Taxonomy" id="2777977"/>
    <lineage>
        <taxon>Bacteria</taxon>
        <taxon>Bacillati</taxon>
        <taxon>Cyanobacteriota</taxon>
        <taxon>Cyanophyceae</taxon>
        <taxon>Leptolyngbyales</taxon>
        <taxon>Leptolyngbyaceae</taxon>
        <taxon>Romeriopsis</taxon>
        <taxon>Romeriopsis navalis</taxon>
    </lineage>
</organism>
<dbReference type="InterPro" id="IPR037524">
    <property type="entry name" value="PA14/GLEYA"/>
</dbReference>
<dbReference type="InterPro" id="IPR025592">
    <property type="entry name" value="DUF4347"/>
</dbReference>
<dbReference type="InterPro" id="IPR001220">
    <property type="entry name" value="Legume_lectin_dom"/>
</dbReference>